<dbReference type="RefSeq" id="WP_220807940.1">
    <property type="nucleotide sequence ID" value="NZ_BPMK01000007.1"/>
</dbReference>
<dbReference type="SMART" id="SM00849">
    <property type="entry name" value="Lactamase_B"/>
    <property type="match status" value="1"/>
</dbReference>
<dbReference type="InterPro" id="IPR036866">
    <property type="entry name" value="RibonucZ/Hydroxyglut_hydro"/>
</dbReference>
<evidence type="ECO:0000313" key="7">
    <source>
        <dbReference type="Proteomes" id="UP000887222"/>
    </source>
</evidence>
<dbReference type="EMBL" id="BPMK01000007">
    <property type="protein sequence ID" value="GIZ51771.1"/>
    <property type="molecule type" value="Genomic_DNA"/>
</dbReference>
<dbReference type="GO" id="GO:0016787">
    <property type="term" value="F:hydrolase activity"/>
    <property type="evidence" value="ECO:0007669"/>
    <property type="project" value="UniProtKB-KW"/>
</dbReference>
<dbReference type="InterPro" id="IPR051453">
    <property type="entry name" value="MBL_Glyoxalase_II"/>
</dbReference>
<dbReference type="Gene3D" id="3.60.15.10">
    <property type="entry name" value="Ribonuclease Z/Hydroxyacylglutathione hydrolase-like"/>
    <property type="match status" value="1"/>
</dbReference>
<feature type="domain" description="Metallo-beta-lactamase" evidence="5">
    <location>
        <begin position="12"/>
        <end position="192"/>
    </location>
</feature>
<dbReference type="SUPFAM" id="SSF56281">
    <property type="entry name" value="Metallo-hydrolase/oxidoreductase"/>
    <property type="match status" value="1"/>
</dbReference>
<name>A0ABQ4Q423_9BURK</name>
<comment type="cofactor">
    <cofactor evidence="1">
        <name>Zn(2+)</name>
        <dbReference type="ChEBI" id="CHEBI:29105"/>
    </cofactor>
</comment>
<keyword evidence="2" id="KW-0479">Metal-binding</keyword>
<comment type="caution">
    <text evidence="6">The sequence shown here is derived from an EMBL/GenBank/DDBJ whole genome shotgun (WGS) entry which is preliminary data.</text>
</comment>
<keyword evidence="3 6" id="KW-0378">Hydrolase</keyword>
<evidence type="ECO:0000256" key="1">
    <source>
        <dbReference type="ARBA" id="ARBA00001947"/>
    </source>
</evidence>
<evidence type="ECO:0000256" key="3">
    <source>
        <dbReference type="ARBA" id="ARBA00022801"/>
    </source>
</evidence>
<dbReference type="PANTHER" id="PTHR46233">
    <property type="entry name" value="HYDROXYACYLGLUTATHIONE HYDROLASE GLOC"/>
    <property type="match status" value="1"/>
</dbReference>
<evidence type="ECO:0000256" key="2">
    <source>
        <dbReference type="ARBA" id="ARBA00022723"/>
    </source>
</evidence>
<evidence type="ECO:0000256" key="4">
    <source>
        <dbReference type="ARBA" id="ARBA00022833"/>
    </source>
</evidence>
<reference evidence="6 7" key="1">
    <citation type="journal article" date="2022" name="Int. J. Syst. Evol. Microbiol.">
        <title>Noviherbaspirillum aridicola sp. nov., isolated from an arid soil in Pakistan.</title>
        <authorList>
            <person name="Khan I.U."/>
            <person name="Saqib M."/>
            <person name="Amin A."/>
            <person name="Hussain F."/>
            <person name="Li L."/>
            <person name="Liu Y.H."/>
            <person name="Fang B.Z."/>
            <person name="Ahmed I."/>
            <person name="Li W.J."/>
        </authorList>
    </citation>
    <scope>NUCLEOTIDE SEQUENCE [LARGE SCALE GENOMIC DNA]</scope>
    <source>
        <strain evidence="6 7">NCCP-691</strain>
    </source>
</reference>
<dbReference type="InterPro" id="IPR001279">
    <property type="entry name" value="Metallo-B-lactamas"/>
</dbReference>
<evidence type="ECO:0000259" key="5">
    <source>
        <dbReference type="SMART" id="SM00849"/>
    </source>
</evidence>
<dbReference type="CDD" id="cd07737">
    <property type="entry name" value="YcbL-like_MBL-fold"/>
    <property type="match status" value="1"/>
</dbReference>
<dbReference type="Pfam" id="PF00753">
    <property type="entry name" value="Lactamase_B"/>
    <property type="match status" value="1"/>
</dbReference>
<dbReference type="Proteomes" id="UP000887222">
    <property type="component" value="Unassembled WGS sequence"/>
</dbReference>
<proteinExistence type="predicted"/>
<gene>
    <name evidence="6" type="ORF">NCCP691_17850</name>
</gene>
<evidence type="ECO:0000313" key="6">
    <source>
        <dbReference type="EMBL" id="GIZ51771.1"/>
    </source>
</evidence>
<keyword evidence="4" id="KW-0862">Zinc</keyword>
<dbReference type="PANTHER" id="PTHR46233:SF3">
    <property type="entry name" value="HYDROXYACYLGLUTATHIONE HYDROLASE GLOC"/>
    <property type="match status" value="1"/>
</dbReference>
<keyword evidence="7" id="KW-1185">Reference proteome</keyword>
<protein>
    <submittedName>
        <fullName evidence="6">MBL fold hydrolase</fullName>
    </submittedName>
</protein>
<sequence>MKCAIVPVTPYQQNCSILVCEETGKAALVDPGGELPRLAQALEELEVSLEKIFLTHGHLDHCAAADLARRQFGVPIEGPHEDDRFWLDQLEEATRRMGFPPAQAFEPDRWLRDGDTLAFGAQTLEVLHCPGHTPGHVVFFHRRQRLALVGDVLFQGSIGRTDFPRGDHDTLIRSIRDKLFPLGDDVTFVPGHGPASTFGHERQTNPFVADRRWG</sequence>
<organism evidence="6 7">
    <name type="scientific">Noviherbaspirillum aridicola</name>
    <dbReference type="NCBI Taxonomy" id="2849687"/>
    <lineage>
        <taxon>Bacteria</taxon>
        <taxon>Pseudomonadati</taxon>
        <taxon>Pseudomonadota</taxon>
        <taxon>Betaproteobacteria</taxon>
        <taxon>Burkholderiales</taxon>
        <taxon>Oxalobacteraceae</taxon>
        <taxon>Noviherbaspirillum</taxon>
    </lineage>
</organism>
<accession>A0ABQ4Q423</accession>